<feature type="signal peptide" evidence="6">
    <location>
        <begin position="1"/>
        <end position="21"/>
    </location>
</feature>
<comment type="similarity">
    <text evidence="1">Belongs to the paxM FAD-dependent monooxygenase family.</text>
</comment>
<evidence type="ECO:0000313" key="9">
    <source>
        <dbReference type="Proteomes" id="UP000234474"/>
    </source>
</evidence>
<keyword evidence="5" id="KW-1133">Transmembrane helix</keyword>
<dbReference type="PANTHER" id="PTHR47356">
    <property type="entry name" value="FAD-DEPENDENT MONOOXYGENASE ASQG-RELATED"/>
    <property type="match status" value="1"/>
</dbReference>
<dbReference type="InterPro" id="IPR036188">
    <property type="entry name" value="FAD/NAD-bd_sf"/>
</dbReference>
<dbReference type="InterPro" id="IPR002938">
    <property type="entry name" value="FAD-bd"/>
</dbReference>
<evidence type="ECO:0000256" key="6">
    <source>
        <dbReference type="SAM" id="SignalP"/>
    </source>
</evidence>
<dbReference type="GO" id="GO:0071949">
    <property type="term" value="F:FAD binding"/>
    <property type="evidence" value="ECO:0007669"/>
    <property type="project" value="InterPro"/>
</dbReference>
<organism evidence="8 9">
    <name type="scientific">Aspergillus novofumigatus (strain IBT 16806)</name>
    <dbReference type="NCBI Taxonomy" id="1392255"/>
    <lineage>
        <taxon>Eukaryota</taxon>
        <taxon>Fungi</taxon>
        <taxon>Dikarya</taxon>
        <taxon>Ascomycota</taxon>
        <taxon>Pezizomycotina</taxon>
        <taxon>Eurotiomycetes</taxon>
        <taxon>Eurotiomycetidae</taxon>
        <taxon>Eurotiales</taxon>
        <taxon>Aspergillaceae</taxon>
        <taxon>Aspergillus</taxon>
        <taxon>Aspergillus subgen. Fumigati</taxon>
    </lineage>
</organism>
<keyword evidence="4" id="KW-0560">Oxidoreductase</keyword>
<feature type="chain" id="PRO_5014132178" evidence="6">
    <location>
        <begin position="22"/>
        <end position="452"/>
    </location>
</feature>
<feature type="transmembrane region" description="Helical" evidence="5">
    <location>
        <begin position="432"/>
        <end position="450"/>
    </location>
</feature>
<dbReference type="RefSeq" id="XP_024679073.1">
    <property type="nucleotide sequence ID" value="XM_024822740.1"/>
</dbReference>
<keyword evidence="5" id="KW-0812">Transmembrane</keyword>
<evidence type="ECO:0000313" key="8">
    <source>
        <dbReference type="EMBL" id="PKX90478.1"/>
    </source>
</evidence>
<keyword evidence="6" id="KW-0732">Signal</keyword>
<evidence type="ECO:0000259" key="7">
    <source>
        <dbReference type="Pfam" id="PF01494"/>
    </source>
</evidence>
<protein>
    <submittedName>
        <fullName evidence="8">FAD/NAD(P)-binding domain-containing protein</fullName>
    </submittedName>
</protein>
<dbReference type="Proteomes" id="UP000234474">
    <property type="component" value="Unassembled WGS sequence"/>
</dbReference>
<keyword evidence="5" id="KW-0472">Membrane</keyword>
<evidence type="ECO:0000256" key="4">
    <source>
        <dbReference type="ARBA" id="ARBA00023002"/>
    </source>
</evidence>
<feature type="domain" description="FAD-binding" evidence="7">
    <location>
        <begin position="6"/>
        <end position="333"/>
    </location>
</feature>
<dbReference type="OMA" id="FRSEYNK"/>
<dbReference type="Pfam" id="PF01494">
    <property type="entry name" value="FAD_binding_3"/>
    <property type="match status" value="1"/>
</dbReference>
<keyword evidence="3" id="KW-0274">FAD</keyword>
<evidence type="ECO:0000256" key="3">
    <source>
        <dbReference type="ARBA" id="ARBA00022827"/>
    </source>
</evidence>
<keyword evidence="9" id="KW-1185">Reference proteome</keyword>
<dbReference type="GO" id="GO:0004497">
    <property type="term" value="F:monooxygenase activity"/>
    <property type="evidence" value="ECO:0007669"/>
    <property type="project" value="InterPro"/>
</dbReference>
<keyword evidence="2" id="KW-0285">Flavoprotein</keyword>
<evidence type="ECO:0000256" key="2">
    <source>
        <dbReference type="ARBA" id="ARBA00022630"/>
    </source>
</evidence>
<dbReference type="AlphaFoldDB" id="A0A2I1BYM0"/>
<accession>A0A2I1BYM0</accession>
<dbReference type="PANTHER" id="PTHR47356:SF2">
    <property type="entry name" value="FAD-BINDING DOMAIN-CONTAINING PROTEIN-RELATED"/>
    <property type="match status" value="1"/>
</dbReference>
<evidence type="ECO:0000256" key="5">
    <source>
        <dbReference type="SAM" id="Phobius"/>
    </source>
</evidence>
<dbReference type="EMBL" id="MSZS01000008">
    <property type="protein sequence ID" value="PKX90478.1"/>
    <property type="molecule type" value="Genomic_DNA"/>
</dbReference>
<gene>
    <name evidence="8" type="ORF">P174DRAFT_377278</name>
</gene>
<dbReference type="GeneID" id="36530066"/>
<dbReference type="SUPFAM" id="SSF51905">
    <property type="entry name" value="FAD/NAD(P)-binding domain"/>
    <property type="match status" value="1"/>
</dbReference>
<reference evidence="9" key="1">
    <citation type="journal article" date="2018" name="Proc. Natl. Acad. Sci. U.S.A.">
        <title>Linking secondary metabolites to gene clusters through genome sequencing of six diverse Aspergillus species.</title>
        <authorList>
            <person name="Kaerboelling I."/>
            <person name="Vesth T.C."/>
            <person name="Frisvad J.C."/>
            <person name="Nybo J.L."/>
            <person name="Theobald S."/>
            <person name="Kuo A."/>
            <person name="Bowyer P."/>
            <person name="Matsuda Y."/>
            <person name="Mondo S."/>
            <person name="Lyhne E.K."/>
            <person name="Kogle M.E."/>
            <person name="Clum A."/>
            <person name="Lipzen A."/>
            <person name="Salamov A."/>
            <person name="Ngan C.Y."/>
            <person name="Daum C."/>
            <person name="Chiniquy J."/>
            <person name="Barry K."/>
            <person name="LaButti K."/>
            <person name="Haridas S."/>
            <person name="Simmons B.A."/>
            <person name="Magnuson J.K."/>
            <person name="Mortensen U.H."/>
            <person name="Larsen T.O."/>
            <person name="Grigoriev I.V."/>
            <person name="Baker S.E."/>
            <person name="Andersen M.R."/>
        </authorList>
    </citation>
    <scope>NUCLEOTIDE SEQUENCE [LARGE SCALE GENOMIC DNA]</scope>
    <source>
        <strain evidence="9">IBT 16806</strain>
    </source>
</reference>
<dbReference type="PRINTS" id="PR00420">
    <property type="entry name" value="RNGMNOXGNASE"/>
</dbReference>
<proteinExistence type="inferred from homology"/>
<dbReference type="VEuPathDB" id="FungiDB:P174DRAFT_377278"/>
<name>A0A2I1BYM0_ASPN1</name>
<dbReference type="OrthoDB" id="10029326at2759"/>
<sequence>MESCRFTVIIVGGSIAGLTLAHCLERAGIDHIVLEKGTHVAPQVGASIGVLPNGARILDQLDIYREIEHHIEPLETATVCYPDGFSFSSSYPKLIYERFGYPIAFLDRQKVLDILFRSYSGSKSIHLKAEVKGVETSSDGVIITTTDGARYHGHLVVGADGVHSTIRSEIWKTAPVVTEVEKKSMTVEYSCIFGISSPIPGLHAGHQVNAFFDRRTIVTIQGKGGRIYWFVIQKLQRKYIYPNSPRFTSSDAAAAAERLRDVLIYRDVTFGALWDRCETASMTALEENVFRTWHHGRMVLIGDSAHKMTPNIGQGANVAIEDAAALASLLSSLRKCDVPSYSEIESVLQQYQRARYNRVCSVYSMSRFLVRLQARDGLLYTMFGRYYAPYAGDLPADVASETIASGEIRGLTILGPPKDRWRQYHASRGNRVAWLGPVLVLVLSLLFSRYGR</sequence>
<dbReference type="Gene3D" id="3.50.50.60">
    <property type="entry name" value="FAD/NAD(P)-binding domain"/>
    <property type="match status" value="1"/>
</dbReference>
<dbReference type="STRING" id="1392255.A0A2I1BYM0"/>
<comment type="caution">
    <text evidence="8">The sequence shown here is derived from an EMBL/GenBank/DDBJ whole genome shotgun (WGS) entry which is preliminary data.</text>
</comment>
<dbReference type="InterPro" id="IPR050562">
    <property type="entry name" value="FAD_mOase_fung"/>
</dbReference>
<evidence type="ECO:0000256" key="1">
    <source>
        <dbReference type="ARBA" id="ARBA00007992"/>
    </source>
</evidence>